<name>A0ACA9L1E2_9GLOM</name>
<comment type="caution">
    <text evidence="1">The sequence shown here is derived from an EMBL/GenBank/DDBJ whole genome shotgun (WGS) entry which is preliminary data.</text>
</comment>
<gene>
    <name evidence="1" type="ORF">RPERSI_LOCUS1848</name>
</gene>
<dbReference type="EMBL" id="CAJVQC010001842">
    <property type="protein sequence ID" value="CAG8501584.1"/>
    <property type="molecule type" value="Genomic_DNA"/>
</dbReference>
<protein>
    <submittedName>
        <fullName evidence="1">21001_t:CDS:1</fullName>
    </submittedName>
</protein>
<evidence type="ECO:0000313" key="1">
    <source>
        <dbReference type="EMBL" id="CAG8501584.1"/>
    </source>
</evidence>
<keyword evidence="2" id="KW-1185">Reference proteome</keyword>
<sequence length="498" mass="56121">DDLGNLSRLSSDNIWIDLEEASLATTSLSTIDSGYAIFYAYTSPEEYNANTSFTRLALKVTFISYYQTISNKQAFILYQVYHRNIQISNLKVDCVTVFYGIGQICTVFVDSNTTSYYVDINFLSSGAVLSSTFIPPRKIIDLPQHSFRRVQMSFGGYIFDIDFYNFTSNTNYHYIDVYGDKYLGQLGPFITDEFDVSAIMDNNNTLVLPSSYTNSQNTSWSLLTVSLPQVLKDLDNGYKNLLINEITPPINASVNSLTNALRITFFDPIVLSTGNLTIYKTSDNSIRQQVSGMMEEFCTIDWDEKTIIIKVISSTFNEYGELYSVIMDNNFVKSKNYNEPLKGLEGGILKYNSTYRAPPSDSDVYSARLTMEATVKVSALSKDDQKIYFNSLLDDISIKLPVRRGRLNIFGNLRLIYDSISKLENIEFNILIVNLPNSAQHENTVLGVVSDLDTMITYKIATEFSIGLTNDLDSTFGLQPSGELIIFFKGAVKVEIHD</sequence>
<evidence type="ECO:0000313" key="2">
    <source>
        <dbReference type="Proteomes" id="UP000789920"/>
    </source>
</evidence>
<dbReference type="Proteomes" id="UP000789920">
    <property type="component" value="Unassembled WGS sequence"/>
</dbReference>
<organism evidence="1 2">
    <name type="scientific">Racocetra persica</name>
    <dbReference type="NCBI Taxonomy" id="160502"/>
    <lineage>
        <taxon>Eukaryota</taxon>
        <taxon>Fungi</taxon>
        <taxon>Fungi incertae sedis</taxon>
        <taxon>Mucoromycota</taxon>
        <taxon>Glomeromycotina</taxon>
        <taxon>Glomeromycetes</taxon>
        <taxon>Diversisporales</taxon>
        <taxon>Gigasporaceae</taxon>
        <taxon>Racocetra</taxon>
    </lineage>
</organism>
<feature type="non-terminal residue" evidence="1">
    <location>
        <position position="1"/>
    </location>
</feature>
<reference evidence="1" key="1">
    <citation type="submission" date="2021-06" db="EMBL/GenBank/DDBJ databases">
        <authorList>
            <person name="Kallberg Y."/>
            <person name="Tangrot J."/>
            <person name="Rosling A."/>
        </authorList>
    </citation>
    <scope>NUCLEOTIDE SEQUENCE</scope>
    <source>
        <strain evidence="1">MA461A</strain>
    </source>
</reference>
<proteinExistence type="predicted"/>
<accession>A0ACA9L1E2</accession>